<dbReference type="InterPro" id="IPR040476">
    <property type="entry name" value="CSD2"/>
</dbReference>
<dbReference type="Proteomes" id="UP000832034">
    <property type="component" value="Chromosome"/>
</dbReference>
<evidence type="ECO:0000256" key="8">
    <source>
        <dbReference type="HAMAP-Rule" id="MF_01895"/>
    </source>
</evidence>
<dbReference type="InterPro" id="IPR050180">
    <property type="entry name" value="RNR_Ribonuclease"/>
</dbReference>
<dbReference type="EMBL" id="CP091512">
    <property type="protein sequence ID" value="UOO93331.1"/>
    <property type="molecule type" value="Genomic_DNA"/>
</dbReference>
<dbReference type="SMART" id="SM00316">
    <property type="entry name" value="S1"/>
    <property type="match status" value="1"/>
</dbReference>
<dbReference type="InterPro" id="IPR001900">
    <property type="entry name" value="RNase_II/R"/>
</dbReference>
<keyword evidence="12" id="KW-1185">Reference proteome</keyword>
<dbReference type="InterPro" id="IPR011805">
    <property type="entry name" value="RNase_R"/>
</dbReference>
<evidence type="ECO:0000256" key="3">
    <source>
        <dbReference type="ARBA" id="ARBA00022490"/>
    </source>
</evidence>
<evidence type="ECO:0000256" key="2">
    <source>
        <dbReference type="ARBA" id="ARBA00004496"/>
    </source>
</evidence>
<dbReference type="Pfam" id="PF08206">
    <property type="entry name" value="OB_RNB"/>
    <property type="match status" value="1"/>
</dbReference>
<keyword evidence="5 8" id="KW-0378">Hydrolase</keyword>
<dbReference type="PROSITE" id="PS50126">
    <property type="entry name" value="S1"/>
    <property type="match status" value="1"/>
</dbReference>
<keyword evidence="6 8" id="KW-0269">Exonuclease</keyword>
<feature type="compositionally biased region" description="Low complexity" evidence="9">
    <location>
        <begin position="799"/>
        <end position="811"/>
    </location>
</feature>
<evidence type="ECO:0000256" key="7">
    <source>
        <dbReference type="ARBA" id="ARBA00022884"/>
    </source>
</evidence>
<comment type="similarity">
    <text evidence="8">Belongs to the RNR ribonuclease family. RNase R subfamily.</text>
</comment>
<dbReference type="EC" id="3.1.13.1" evidence="8"/>
<evidence type="ECO:0000256" key="5">
    <source>
        <dbReference type="ARBA" id="ARBA00022801"/>
    </source>
</evidence>
<evidence type="ECO:0000313" key="12">
    <source>
        <dbReference type="Proteomes" id="UP000832034"/>
    </source>
</evidence>
<feature type="domain" description="S1 motif" evidence="10">
    <location>
        <begin position="635"/>
        <end position="716"/>
    </location>
</feature>
<dbReference type="PANTHER" id="PTHR23355">
    <property type="entry name" value="RIBONUCLEASE"/>
    <property type="match status" value="1"/>
</dbReference>
<dbReference type="Pfam" id="PF00575">
    <property type="entry name" value="S1"/>
    <property type="match status" value="1"/>
</dbReference>
<dbReference type="HAMAP" id="MF_01895">
    <property type="entry name" value="RNase_R"/>
    <property type="match status" value="1"/>
</dbReference>
<dbReference type="PROSITE" id="PS01175">
    <property type="entry name" value="RIBONUCLEASE_II"/>
    <property type="match status" value="1"/>
</dbReference>
<dbReference type="Pfam" id="PF17876">
    <property type="entry name" value="CSD2"/>
    <property type="match status" value="1"/>
</dbReference>
<dbReference type="CDD" id="cd04471">
    <property type="entry name" value="S1_RNase_R"/>
    <property type="match status" value="1"/>
</dbReference>
<dbReference type="SUPFAM" id="SSF50249">
    <property type="entry name" value="Nucleic acid-binding proteins"/>
    <property type="match status" value="4"/>
</dbReference>
<dbReference type="InterPro" id="IPR003029">
    <property type="entry name" value="S1_domain"/>
</dbReference>
<dbReference type="NCBIfam" id="TIGR00358">
    <property type="entry name" value="3_prime_RNase"/>
    <property type="match status" value="1"/>
</dbReference>
<keyword evidence="7 8" id="KW-0694">RNA-binding</keyword>
<name>A0ABY4EC75_VITST</name>
<dbReference type="NCBIfam" id="TIGR02063">
    <property type="entry name" value="RNase_R"/>
    <property type="match status" value="1"/>
</dbReference>
<keyword evidence="3 8" id="KW-0963">Cytoplasm</keyword>
<comment type="function">
    <text evidence="8">3'-5' exoribonuclease that releases 5'-nucleoside monophosphates and is involved in maturation of structured RNAs.</text>
</comment>
<feature type="compositionally biased region" description="Polar residues" evidence="9">
    <location>
        <begin position="725"/>
        <end position="734"/>
    </location>
</feature>
<dbReference type="RefSeq" id="WP_019957682.1">
    <property type="nucleotide sequence ID" value="NZ_CP091512.1"/>
</dbReference>
<evidence type="ECO:0000259" key="10">
    <source>
        <dbReference type="PROSITE" id="PS50126"/>
    </source>
</evidence>
<sequence length="829" mass="92483">MTKRKNNLRSQDPFLAREQEKYSDPLPSREWVIELLEQKGVPVSTEDLANVLSIREDEYEFFRRRLGAMVRDGQIYINRRGLVCVAEKLALVKCRVEAHSDGFGFAVPLEKKAGDTDLVLYDRQMKGLMHGDIVTVRPAGIDRRGRREGQVLDVIERANSTVVARLSKEGGVAVAVPEDKRLSQSIVLDINSIGQAQDGQVINVQLTRFPEKNLPAAGKVIEVLGDYADSGMEIEIAVRKHHLPHQFSKECLKAAAKIPANVRPKNRKDRVDLRELPLVTIDGETARDFDDAVFAEKVGRNFRLVVAIADVSHYVQNGDGIDGDARERSTSVYFPRRVIPMLPESLSNGICSLNPDVERLCMVCDMIITNMGNVKAYQFYPAVMRSHARLTYTQVSNWIESGEEHALKPQIDVLHQLFKKLQSKREQRGAMEFDTVETQMIFNDNGKIDRIEPIKRNDAHRLIEECMLAANVCAADFLLQNKHPSLYRNHKGPTPEKLEVLRQQLALLGLQLGGGDAPTPKDYAELAAQFENRDDKEVLQVMLLRSMQQAMYEAKNEGHFGLAYSAYTHFTSPIRRYPDLTVHRAIKAVLLGEVYQEESWQGLGSHTSFNERRADEASKDVENWLKTYYMKDKVGEVFEGRIAGLTNFGIFVTLSELHIDGLVHISDLGEDYFNYRPEIMAIEGERSGVRFKMGDAVVVRVASANLDTGKVDLSLISGGSPGDGNRQSRSTPRSRSGARGKIHEAVVRNGRSDGAAKKNRRSRKSTGKDTAETPTAVAATKKPNSRPPKSAKAQRRAKGNGAAGAVATTTAKAKKRNERKKSSKSSKKA</sequence>
<reference evidence="11" key="1">
    <citation type="submission" date="2021-12" db="EMBL/GenBank/DDBJ databases">
        <authorList>
            <person name="Veyrier F.J."/>
        </authorList>
    </citation>
    <scope>NUCLEOTIDE SEQUENCE</scope>
    <source>
        <strain evidence="11">SAG 1488-6</strain>
    </source>
</reference>
<gene>
    <name evidence="8 11" type="primary">rnr</name>
    <name evidence="11" type="ORF">LVJ81_04695</name>
</gene>
<dbReference type="InterPro" id="IPR004476">
    <property type="entry name" value="RNase_II/RNase_R"/>
</dbReference>
<feature type="compositionally biased region" description="Basic residues" evidence="9">
    <location>
        <begin position="812"/>
        <end position="829"/>
    </location>
</feature>
<comment type="subcellular location">
    <subcellularLocation>
        <location evidence="2 8">Cytoplasm</location>
    </subcellularLocation>
</comment>
<proteinExistence type="inferred from homology"/>
<dbReference type="InterPro" id="IPR013223">
    <property type="entry name" value="RNase_B_OB_dom"/>
</dbReference>
<dbReference type="PANTHER" id="PTHR23355:SF9">
    <property type="entry name" value="DIS3-LIKE EXONUCLEASE 2"/>
    <property type="match status" value="1"/>
</dbReference>
<protein>
    <recommendedName>
        <fullName evidence="8">Ribonuclease R</fullName>
        <shortName evidence="8">RNase R</shortName>
        <ecNumber evidence="8">3.1.13.1</ecNumber>
    </recommendedName>
</protein>
<keyword evidence="4 8" id="KW-0540">Nuclease</keyword>
<dbReference type="InterPro" id="IPR012340">
    <property type="entry name" value="NA-bd_OB-fold"/>
</dbReference>
<dbReference type="SMART" id="SM00357">
    <property type="entry name" value="CSP"/>
    <property type="match status" value="1"/>
</dbReference>
<feature type="region of interest" description="Disordered" evidence="9">
    <location>
        <begin position="712"/>
        <end position="829"/>
    </location>
</feature>
<feature type="compositionally biased region" description="Basic and acidic residues" evidence="9">
    <location>
        <begin position="741"/>
        <end position="756"/>
    </location>
</feature>
<dbReference type="SMART" id="SM00955">
    <property type="entry name" value="RNB"/>
    <property type="match status" value="1"/>
</dbReference>
<organism evidence="11 12">
    <name type="scientific">Vitreoscilla stercoraria</name>
    <dbReference type="NCBI Taxonomy" id="61"/>
    <lineage>
        <taxon>Bacteria</taxon>
        <taxon>Pseudomonadati</taxon>
        <taxon>Pseudomonadota</taxon>
        <taxon>Betaproteobacteria</taxon>
        <taxon>Neisseriales</taxon>
        <taxon>Neisseriaceae</taxon>
        <taxon>Vitreoscilla</taxon>
    </lineage>
</organism>
<comment type="catalytic activity">
    <reaction evidence="1 8">
        <text>Exonucleolytic cleavage in the 3'- to 5'-direction to yield nucleoside 5'-phosphates.</text>
        <dbReference type="EC" id="3.1.13.1"/>
    </reaction>
</comment>
<evidence type="ECO:0000313" key="11">
    <source>
        <dbReference type="EMBL" id="UOO93331.1"/>
    </source>
</evidence>
<evidence type="ECO:0000256" key="9">
    <source>
        <dbReference type="SAM" id="MobiDB-lite"/>
    </source>
</evidence>
<dbReference type="InterPro" id="IPR011129">
    <property type="entry name" value="CSD"/>
</dbReference>
<reference evidence="11" key="2">
    <citation type="journal article" date="2022" name="Res Sq">
        <title>Evolution of multicellular longitudinally dividing oral cavity symbionts (Neisseriaceae).</title>
        <authorList>
            <person name="Nyongesa S."/>
            <person name="Weber P."/>
            <person name="Bernet E."/>
            <person name="Pullido F."/>
            <person name="Nieckarz M."/>
            <person name="Delaby M."/>
            <person name="Nieves C."/>
            <person name="Viehboeck T."/>
            <person name="Krause N."/>
            <person name="Rivera-Millot A."/>
            <person name="Nakamura A."/>
            <person name="Vischer N."/>
            <person name="VanNieuwenhze M."/>
            <person name="Brun Y."/>
            <person name="Cava F."/>
            <person name="Bulgheresi S."/>
            <person name="Veyrier F."/>
        </authorList>
    </citation>
    <scope>NUCLEOTIDE SEQUENCE</scope>
    <source>
        <strain evidence="11">SAG 1488-6</strain>
    </source>
</reference>
<evidence type="ECO:0000256" key="6">
    <source>
        <dbReference type="ARBA" id="ARBA00022839"/>
    </source>
</evidence>
<dbReference type="InterPro" id="IPR022966">
    <property type="entry name" value="RNase_II/R_CS"/>
</dbReference>
<evidence type="ECO:0000256" key="4">
    <source>
        <dbReference type="ARBA" id="ARBA00022722"/>
    </source>
</evidence>
<accession>A0ABY4EC75</accession>
<dbReference type="Gene3D" id="2.40.50.140">
    <property type="entry name" value="Nucleic acid-binding proteins"/>
    <property type="match status" value="2"/>
</dbReference>
<evidence type="ECO:0000256" key="1">
    <source>
        <dbReference type="ARBA" id="ARBA00001849"/>
    </source>
</evidence>
<dbReference type="Pfam" id="PF00773">
    <property type="entry name" value="RNB"/>
    <property type="match status" value="1"/>
</dbReference>